<dbReference type="EMBL" id="KJ866866">
    <property type="protein sequence ID" value="AKG47213.1"/>
    <property type="molecule type" value="Genomic_DNA"/>
</dbReference>
<sequence>MPVTFPCVLASEAYITLGLGAGCNLKRRDGRVNEKLSPFTSSFLRNTCPLAGLRQRGVI</sequence>
<keyword evidence="1" id="KW-0614">Plasmid</keyword>
<gene>
    <name evidence="1" type="primary">fim</name>
    <name evidence="2" type="ORF">CV83915_2p0107</name>
    <name evidence="3" type="ORF">PECOH45_0075</name>
</gene>
<proteinExistence type="predicted"/>
<geneLocation type="plasmid" evidence="3">
    <name>pECOH45</name>
</geneLocation>
<organism evidence="1">
    <name type="scientific">Escherichia coli</name>
    <dbReference type="NCBI Taxonomy" id="562"/>
    <lineage>
        <taxon>Bacteria</taxon>
        <taxon>Pseudomonadati</taxon>
        <taxon>Pseudomonadota</taxon>
        <taxon>Gammaproteobacteria</taxon>
        <taxon>Enterobacterales</taxon>
        <taxon>Enterobacteriaceae</taxon>
        <taxon>Escherichia</taxon>
    </lineage>
</organism>
<name>A0A0F7G2T5_ECOLX</name>
<evidence type="ECO:0000313" key="4">
    <source>
        <dbReference type="Proteomes" id="UP000236551"/>
    </source>
</evidence>
<dbReference type="EMBL" id="HG796217">
    <property type="protein sequence ID" value="CDL63739.1"/>
    <property type="molecule type" value="Genomic_DNA"/>
</dbReference>
<reference evidence="2 4" key="3">
    <citation type="submission" date="2017-11" db="EMBL/GenBank/DDBJ databases">
        <title>Escherichia coli CV839-15 Genome sequencing and assembly.</title>
        <authorList>
            <person name="Li Z."/>
            <person name="Song N."/>
            <person name="Li W."/>
            <person name="Philip H.R."/>
            <person name="Bu Z."/>
            <person name="Siguo L."/>
        </authorList>
    </citation>
    <scope>NUCLEOTIDE SEQUENCE [LARGE SCALE GENOMIC DNA]</scope>
    <source>
        <strain evidence="2 4">CV839-15</strain>
        <plasmid evidence="2">pCV839-15-p2</plasmid>
        <plasmid evidence="4">Plasmid pcv839-15-p2</plasmid>
    </source>
</reference>
<accession>A0A0F7G2T5</accession>
<protein>
    <submittedName>
        <fullName evidence="1">Fimbrial-like protein</fullName>
    </submittedName>
</protein>
<geneLocation type="plasmid" evidence="4">
    <name>pcv839-15-p2</name>
</geneLocation>
<geneLocation type="plasmid" evidence="1">
    <name>pSKLX3330</name>
</geneLocation>
<dbReference type="EMBL" id="CP024976">
    <property type="protein sequence ID" value="ATZ30111.1"/>
    <property type="molecule type" value="Genomic_DNA"/>
</dbReference>
<dbReference type="Proteomes" id="UP000236551">
    <property type="component" value="Plasmid pCV839-15-p2"/>
</dbReference>
<dbReference type="AlphaFoldDB" id="A0A0F7G2T5"/>
<geneLocation type="plasmid" evidence="2">
    <name>pCV839-15-p2</name>
</geneLocation>
<reference evidence="3" key="1">
    <citation type="submission" date="2013-10" db="EMBL/GenBank/DDBJ databases">
        <title>Complete genome of the IncI1 plasmid pECOH45.</title>
        <authorList>
            <person name="Falgenhauer L."/>
            <person name="Schmiedel J."/>
            <person name="Yao Y."/>
            <person name="Fritzenwanker M."/>
            <person name="Ghosh H."/>
            <person name="Imirzalioglu C."/>
            <person name="Chakraborty T."/>
        </authorList>
    </citation>
    <scope>NUCLEOTIDE SEQUENCE</scope>
    <source>
        <strain evidence="3">H45</strain>
        <plasmid evidence="3">pECOH45</plasmid>
    </source>
</reference>
<evidence type="ECO:0000313" key="1">
    <source>
        <dbReference type="EMBL" id="AKG47213.1"/>
    </source>
</evidence>
<evidence type="ECO:0000313" key="2">
    <source>
        <dbReference type="EMBL" id="ATZ30111.1"/>
    </source>
</evidence>
<evidence type="ECO:0000313" key="3">
    <source>
        <dbReference type="EMBL" id="CDL63739.1"/>
    </source>
</evidence>
<reference evidence="1" key="2">
    <citation type="submission" date="2014-05" db="EMBL/GenBank/DDBJ databases">
        <title>Complete nucleotide sequence of the IncI1 plasmid pSKLX3330, carrying blaCTX-M-55 within a novel genetic context from community onset infection.</title>
        <authorList>
            <person name="Zheng B."/>
            <person name="Zhang J."/>
            <person name="Jiang X.-W."/>
            <person name="Cheng H."/>
            <person name="Li A."/>
        </authorList>
    </citation>
    <scope>NUCLEOTIDE SEQUENCE</scope>
    <source>
        <strain evidence="1">SKLX3330</strain>
        <plasmid evidence="1">pSKLX3330</plasmid>
    </source>
</reference>